<proteinExistence type="predicted"/>
<feature type="compositionally biased region" description="Basic and acidic residues" evidence="1">
    <location>
        <begin position="198"/>
        <end position="207"/>
    </location>
</feature>
<feature type="compositionally biased region" description="Polar residues" evidence="1">
    <location>
        <begin position="143"/>
        <end position="153"/>
    </location>
</feature>
<gene>
    <name evidence="2" type="ORF">PHPALM_17923</name>
</gene>
<keyword evidence="3" id="KW-1185">Reference proteome</keyword>
<feature type="compositionally biased region" description="Polar residues" evidence="1">
    <location>
        <begin position="175"/>
        <end position="185"/>
    </location>
</feature>
<feature type="region of interest" description="Disordered" evidence="1">
    <location>
        <begin position="141"/>
        <end position="160"/>
    </location>
</feature>
<dbReference type="AlphaFoldDB" id="A0A2P4XL79"/>
<sequence>MLKKGKVETCEYRTKDVCLDSDQASYYTYPIPRSVYRNQASKAATPCLSPPLRTRFTCEDTDLRGGETSSRQGYDFVTEFQSHGSATAQSDTFASPSSSCESSTARIASRKISATSSESVTRKRRSVATGAVLLAHDAIVPQRGNSKQPTKCNYSGRHGKIPRSVQKELFSLITQSGGEENTPYNTRLEYNCGTPSRTRSDHVEKTPRQSQGLQKKKTPRSSRSEHNQVTDTGSNPTAAVPRRDEYIHMNKQVLRSEHARCAFCNTCNTEIKFERRVP</sequence>
<dbReference type="Proteomes" id="UP000237271">
    <property type="component" value="Unassembled WGS sequence"/>
</dbReference>
<accession>A0A2P4XL79</accession>
<evidence type="ECO:0000313" key="3">
    <source>
        <dbReference type="Proteomes" id="UP000237271"/>
    </source>
</evidence>
<evidence type="ECO:0000256" key="1">
    <source>
        <dbReference type="SAM" id="MobiDB-lite"/>
    </source>
</evidence>
<comment type="caution">
    <text evidence="2">The sequence shown here is derived from an EMBL/GenBank/DDBJ whole genome shotgun (WGS) entry which is preliminary data.</text>
</comment>
<dbReference type="EMBL" id="NCKW01009683">
    <property type="protein sequence ID" value="POM66249.1"/>
    <property type="molecule type" value="Genomic_DNA"/>
</dbReference>
<feature type="region of interest" description="Disordered" evidence="1">
    <location>
        <begin position="175"/>
        <end position="244"/>
    </location>
</feature>
<evidence type="ECO:0000313" key="2">
    <source>
        <dbReference type="EMBL" id="POM66249.1"/>
    </source>
</evidence>
<protein>
    <submittedName>
        <fullName evidence="2">Uncharacterized protein</fullName>
    </submittedName>
</protein>
<organism evidence="2 3">
    <name type="scientific">Phytophthora palmivora</name>
    <dbReference type="NCBI Taxonomy" id="4796"/>
    <lineage>
        <taxon>Eukaryota</taxon>
        <taxon>Sar</taxon>
        <taxon>Stramenopiles</taxon>
        <taxon>Oomycota</taxon>
        <taxon>Peronosporomycetes</taxon>
        <taxon>Peronosporales</taxon>
        <taxon>Peronosporaceae</taxon>
        <taxon>Phytophthora</taxon>
    </lineage>
</organism>
<reference evidence="2 3" key="1">
    <citation type="journal article" date="2017" name="Genome Biol. Evol.">
        <title>Phytophthora megakarya and P. palmivora, closely related causal agents of cacao black pod rot, underwent increases in genome sizes and gene numbers by different mechanisms.</title>
        <authorList>
            <person name="Ali S.S."/>
            <person name="Shao J."/>
            <person name="Lary D.J."/>
            <person name="Kronmiller B."/>
            <person name="Shen D."/>
            <person name="Strem M.D."/>
            <person name="Amoako-Attah I."/>
            <person name="Akrofi A.Y."/>
            <person name="Begoude B.A."/>
            <person name="Ten Hoopen G.M."/>
            <person name="Coulibaly K."/>
            <person name="Kebe B.I."/>
            <person name="Melnick R.L."/>
            <person name="Guiltinan M.J."/>
            <person name="Tyler B.M."/>
            <person name="Meinhardt L.W."/>
            <person name="Bailey B.A."/>
        </authorList>
    </citation>
    <scope>NUCLEOTIDE SEQUENCE [LARGE SCALE GENOMIC DNA]</scope>
    <source>
        <strain evidence="3">sbr112.9</strain>
    </source>
</reference>
<name>A0A2P4XL79_9STRA</name>